<dbReference type="InterPro" id="IPR000620">
    <property type="entry name" value="EamA_dom"/>
</dbReference>
<evidence type="ECO:0000256" key="6">
    <source>
        <dbReference type="SAM" id="Phobius"/>
    </source>
</evidence>
<comment type="similarity">
    <text evidence="2">Belongs to the EamA transporter family.</text>
</comment>
<dbReference type="Gene3D" id="1.10.3730.20">
    <property type="match status" value="1"/>
</dbReference>
<dbReference type="PANTHER" id="PTHR32322">
    <property type="entry name" value="INNER MEMBRANE TRANSPORTER"/>
    <property type="match status" value="1"/>
</dbReference>
<dbReference type="InterPro" id="IPR037185">
    <property type="entry name" value="EmrE-like"/>
</dbReference>
<feature type="transmembrane region" description="Helical" evidence="6">
    <location>
        <begin position="209"/>
        <end position="229"/>
    </location>
</feature>
<evidence type="ECO:0000313" key="8">
    <source>
        <dbReference type="EMBL" id="SEM59437.1"/>
    </source>
</evidence>
<keyword evidence="5 6" id="KW-0472">Membrane</keyword>
<dbReference type="SUPFAM" id="SSF103481">
    <property type="entry name" value="Multidrug resistance efflux transporter EmrE"/>
    <property type="match status" value="2"/>
</dbReference>
<evidence type="ECO:0000256" key="1">
    <source>
        <dbReference type="ARBA" id="ARBA00004141"/>
    </source>
</evidence>
<evidence type="ECO:0000259" key="7">
    <source>
        <dbReference type="Pfam" id="PF00892"/>
    </source>
</evidence>
<evidence type="ECO:0000256" key="5">
    <source>
        <dbReference type="ARBA" id="ARBA00023136"/>
    </source>
</evidence>
<keyword evidence="4 6" id="KW-1133">Transmembrane helix</keyword>
<feature type="transmembrane region" description="Helical" evidence="6">
    <location>
        <begin position="145"/>
        <end position="167"/>
    </location>
</feature>
<dbReference type="RefSeq" id="WP_091296442.1">
    <property type="nucleotide sequence ID" value="NZ_FOCE01000001.1"/>
</dbReference>
<dbReference type="PANTHER" id="PTHR32322:SF2">
    <property type="entry name" value="EAMA DOMAIN-CONTAINING PROTEIN"/>
    <property type="match status" value="1"/>
</dbReference>
<feature type="transmembrane region" description="Helical" evidence="6">
    <location>
        <begin position="241"/>
        <end position="259"/>
    </location>
</feature>
<evidence type="ECO:0000256" key="4">
    <source>
        <dbReference type="ARBA" id="ARBA00022989"/>
    </source>
</evidence>
<name>A0A1H7ZPU4_9RHOB</name>
<sequence>MDLRALGMGLAFALIWSSAYATARVIVTDAPPLLALAIRFSLSGALALAVGIALGQSLRLTRAQWRATLIFGFCQNAVYLGLNFVAMQWIEASLAAIIASTMPLLVATLGWAFFKERIRPLGIAGLVLGFAGVAVIMAARMQGGAAPLGLALCLVAAFALALATLMLRGAASGGNLWIVVGLQMWVGAVVLGVATALLEPWQIRLSPHWVAAMAYQIVMPGIVATLLWFGLVRRIGAVKAATFHFLNPFFGVVIAALLLGEAIRLTDMIGVAIVMAGILAVQLSRQVPA</sequence>
<protein>
    <submittedName>
        <fullName evidence="8">EamA domain-containing membrane protein RarD</fullName>
    </submittedName>
</protein>
<accession>A0A1H7ZPU4</accession>
<feature type="transmembrane region" description="Helical" evidence="6">
    <location>
        <begin position="121"/>
        <end position="139"/>
    </location>
</feature>
<feature type="transmembrane region" description="Helical" evidence="6">
    <location>
        <begin position="174"/>
        <end position="197"/>
    </location>
</feature>
<feature type="domain" description="EamA" evidence="7">
    <location>
        <begin position="148"/>
        <end position="281"/>
    </location>
</feature>
<dbReference type="InterPro" id="IPR050638">
    <property type="entry name" value="AA-Vitamin_Transporters"/>
</dbReference>
<dbReference type="Pfam" id="PF00892">
    <property type="entry name" value="EamA"/>
    <property type="match status" value="2"/>
</dbReference>
<feature type="transmembrane region" description="Helical" evidence="6">
    <location>
        <begin position="67"/>
        <end position="86"/>
    </location>
</feature>
<feature type="transmembrane region" description="Helical" evidence="6">
    <location>
        <begin position="92"/>
        <end position="114"/>
    </location>
</feature>
<feature type="transmembrane region" description="Helical" evidence="6">
    <location>
        <begin position="33"/>
        <end position="55"/>
    </location>
</feature>
<reference evidence="8 9" key="1">
    <citation type="submission" date="2016-10" db="EMBL/GenBank/DDBJ databases">
        <authorList>
            <person name="de Groot N.N."/>
        </authorList>
    </citation>
    <scope>NUCLEOTIDE SEQUENCE [LARGE SCALE GENOMIC DNA]</scope>
    <source>
        <strain evidence="8 9">DSM 3857</strain>
    </source>
</reference>
<gene>
    <name evidence="8" type="ORF">SAMN04488103_101577</name>
</gene>
<evidence type="ECO:0000256" key="2">
    <source>
        <dbReference type="ARBA" id="ARBA00007362"/>
    </source>
</evidence>
<keyword evidence="9" id="KW-1185">Reference proteome</keyword>
<proteinExistence type="inferred from homology"/>
<feature type="domain" description="EamA" evidence="7">
    <location>
        <begin position="6"/>
        <end position="137"/>
    </location>
</feature>
<evidence type="ECO:0000313" key="9">
    <source>
        <dbReference type="Proteomes" id="UP000198761"/>
    </source>
</evidence>
<comment type="subcellular location">
    <subcellularLocation>
        <location evidence="1">Membrane</location>
        <topology evidence="1">Multi-pass membrane protein</topology>
    </subcellularLocation>
</comment>
<keyword evidence="3 6" id="KW-0812">Transmembrane</keyword>
<dbReference type="STRING" id="933059.SAMN04488103_101577"/>
<dbReference type="AlphaFoldDB" id="A0A1H7ZPU4"/>
<organism evidence="8 9">
    <name type="scientific">Gemmobacter aquatilis</name>
    <dbReference type="NCBI Taxonomy" id="933059"/>
    <lineage>
        <taxon>Bacteria</taxon>
        <taxon>Pseudomonadati</taxon>
        <taxon>Pseudomonadota</taxon>
        <taxon>Alphaproteobacteria</taxon>
        <taxon>Rhodobacterales</taxon>
        <taxon>Paracoccaceae</taxon>
        <taxon>Gemmobacter</taxon>
    </lineage>
</organism>
<dbReference type="GO" id="GO:0016020">
    <property type="term" value="C:membrane"/>
    <property type="evidence" value="ECO:0007669"/>
    <property type="project" value="UniProtKB-SubCell"/>
</dbReference>
<evidence type="ECO:0000256" key="3">
    <source>
        <dbReference type="ARBA" id="ARBA00022692"/>
    </source>
</evidence>
<dbReference type="OrthoDB" id="7274881at2"/>
<dbReference type="EMBL" id="FOCE01000001">
    <property type="protein sequence ID" value="SEM59437.1"/>
    <property type="molecule type" value="Genomic_DNA"/>
</dbReference>
<dbReference type="Proteomes" id="UP000198761">
    <property type="component" value="Unassembled WGS sequence"/>
</dbReference>